<sequence>MTQGQQGLRSNCGNHHEDNKGDNQIHRADNDFLNHCQQFTSILTEFSSESKIVNDAEASELITIGELDDFYEQIENAWWQSLEQRIEVLEGYARLFRQAQNKIDMWSKTLGEEQGSLTRSSATSSVDLISHHLAITKLQIIASELDIIYLKSLNAEHVPEASSTTSHPNSMGNLKALFTDLPAVIKHSIHMDFSVPYEEQFGNLKNALSAQIKSRFLAVEDLMTKLSSMNVLQTELIEYDLMLSHLVVQFFENEACLRVPLPATLPDLDIGSAQVDHDHNRSIKFEQSVHKTLLLRQLESEGLESLLAVM</sequence>
<dbReference type="VEuPathDB" id="FungiDB:TAPDE_005295"/>
<evidence type="ECO:0000313" key="2">
    <source>
        <dbReference type="EMBL" id="CCG84775.1"/>
    </source>
</evidence>
<protein>
    <submittedName>
        <fullName evidence="2">Uncharacterized protein</fullName>
    </submittedName>
</protein>
<dbReference type="Proteomes" id="UP000013776">
    <property type="component" value="Unassembled WGS sequence"/>
</dbReference>
<name>R4XG94_TAPDE</name>
<feature type="compositionally biased region" description="Polar residues" evidence="1">
    <location>
        <begin position="1"/>
        <end position="13"/>
    </location>
</feature>
<organism evidence="2 3">
    <name type="scientific">Taphrina deformans (strain PYCC 5710 / ATCC 11124 / CBS 356.35 / IMI 108563 / JCM 9778 / NBRC 8474)</name>
    <name type="common">Peach leaf curl fungus</name>
    <name type="synonym">Lalaria deformans</name>
    <dbReference type="NCBI Taxonomy" id="1097556"/>
    <lineage>
        <taxon>Eukaryota</taxon>
        <taxon>Fungi</taxon>
        <taxon>Dikarya</taxon>
        <taxon>Ascomycota</taxon>
        <taxon>Taphrinomycotina</taxon>
        <taxon>Taphrinomycetes</taxon>
        <taxon>Taphrinales</taxon>
        <taxon>Taphrinaceae</taxon>
        <taxon>Taphrina</taxon>
    </lineage>
</organism>
<feature type="region of interest" description="Disordered" evidence="1">
    <location>
        <begin position="1"/>
        <end position="26"/>
    </location>
</feature>
<comment type="caution">
    <text evidence="2">The sequence shown here is derived from an EMBL/GenBank/DDBJ whole genome shotgun (WGS) entry which is preliminary data.</text>
</comment>
<reference evidence="2 3" key="1">
    <citation type="journal article" date="2013" name="MBio">
        <title>Genome sequencing of the plant pathogen Taphrina deformans, the causal agent of peach leaf curl.</title>
        <authorList>
            <person name="Cisse O.H."/>
            <person name="Almeida J.M.G.C.F."/>
            <person name="Fonseca A."/>
            <person name="Kumar A.A."/>
            <person name="Salojaervi J."/>
            <person name="Overmyer K."/>
            <person name="Hauser P.M."/>
            <person name="Pagni M."/>
        </authorList>
    </citation>
    <scope>NUCLEOTIDE SEQUENCE [LARGE SCALE GENOMIC DNA]</scope>
    <source>
        <strain evidence="3">PYCC 5710 / ATCC 11124 / CBS 356.35 / IMI 108563 / JCM 9778 / NBRC 8474</strain>
    </source>
</reference>
<proteinExistence type="predicted"/>
<keyword evidence="3" id="KW-1185">Reference proteome</keyword>
<feature type="compositionally biased region" description="Basic and acidic residues" evidence="1">
    <location>
        <begin position="14"/>
        <end position="26"/>
    </location>
</feature>
<dbReference type="AlphaFoldDB" id="R4XG94"/>
<dbReference type="EMBL" id="CAHR02000304">
    <property type="protein sequence ID" value="CCG84775.1"/>
    <property type="molecule type" value="Genomic_DNA"/>
</dbReference>
<accession>R4XG94</accession>
<gene>
    <name evidence="2" type="ORF">TAPDE_005295</name>
</gene>
<evidence type="ECO:0000256" key="1">
    <source>
        <dbReference type="SAM" id="MobiDB-lite"/>
    </source>
</evidence>
<evidence type="ECO:0000313" key="3">
    <source>
        <dbReference type="Proteomes" id="UP000013776"/>
    </source>
</evidence>